<feature type="compositionally biased region" description="Basic and acidic residues" evidence="13">
    <location>
        <begin position="2917"/>
        <end position="2955"/>
    </location>
</feature>
<dbReference type="PROSITE" id="PS50994">
    <property type="entry name" value="INTEGRASE"/>
    <property type="match status" value="1"/>
</dbReference>
<keyword evidence="8" id="KW-0630">Potassium</keyword>
<feature type="compositionally biased region" description="Polar residues" evidence="13">
    <location>
        <begin position="3271"/>
        <end position="3296"/>
    </location>
</feature>
<sequence>MATTTAELEAKLRRRMEKCEGSNAMSPKRGQRVWSDEMAKTVSQQRRARLSKGQSGGRGEAGNPQDVEGLDALPRSISSSSSSRPPRVAQAETGGGWLEPPARIHRIATFAGCVLLALLIWGQLGHREASDGQGWRSHEPQVQETFAAEPVSASGGVPPGDDSPISSDQRTDSSDEDPEAGVLEEEARPDSGNAEDTAIDYHGMVKDASIASHGPYVSIDTRTSGDVSDDWHAFLDQHPALEQVFALGKVTFSKHSSRSSSLTLNATITNTGSTAWEETDIQTLQLCGKTAEAMASSAAAGFGPSWRDDAIVVDRDGIPHYTGAVPGLMTEYYRRRVLFAYDNLEGSGDDETKEARSLAKKKSRFAKRLMDALHGEAWKVCQDLMTNEDLKKPDGYKLILKELMQIEKVGVVRKTESLEAYFERCHRKRGQTMDSYLRVRKQAWDDLKDLSEGLAMSEDLLAFFALKNAGLSKEERRHILLANQSAYTLEGIERALRISYQDVHERERGPGRDWSSSPRKPKGGGKRSYAHAAHEEDADLDYQDAAEDEDHDEPYVPDEYANADAEEELAEENPSDQGASNDDEIFDAYASYRESRQKLKDIQKNRGFKPKDPAATAGHNDERRQALAREKARTRCSVCNRIGHWAGDRECPKRSGHPAGKAGRGKGGKGSRGKAKAYYVAEQPTFFTIDDSGGEDGFCNMVAGIPDSSSEDDKDMAQDDGRTELDDRRKAAAARSGYLSTSDWDYIEPPLPSASGDSTAFLLPETKPTKKKHNKVVDQVPVTIHVPKEDVEEIKVKTLAEAQPARLRDLRLRELQCDCDRWGIATSGTKAEVQDRLERLYAGQAVKKKNCTKKFVRLVAWGAAASTSSPGTAPTIRTPATRRSITTTSSTSSAATVGEQPKIGGTFRYSGGSPQEATICPRTGFEVPRGMEIGGPVPNLSCMACGVPMVLRRRRDGTAFFFGCSNFPTARSCKYTLELDEGLAMVQTKGKPHGHKKPQTENLEHAYAGATLDRHSLRDEGREPDELNEARLALVDTACTSCLHSRAWREAYQQTLPIGLECKATTNQKTFHFANGQSSDGRLQVWSIPVFLGGVRGEIHSAEMPEGTTPMLLSIPAMDALDMILFVKKRQAKIESLGLRVPLLQTRTKHLAIEIAHRPQDDKGHPGRGQPRLCSESGDLFVYYSEEARYPLLCHDPPYDVPAAFVTKEAGAPDLGARGVRAGDKTGQLTQRRAQELQQAWGKQHRQDKRAKAALCRDYTMAEQWATGGFQDTCLFEPFARDAVLTKVGIKEMAWTCSSPARGYDGGEWLSRAGREFLSRVLTEHRPYLLVVSAADFVWDLLRAEQLRGPKKEHLGKAFASMIVRLCRQQQAAGRYYLIEFPRVKYEHDQDTLAEALESSANALSCHGDQCRFGAVDSGEQGILESMCLDYAAAMAYHGGLREGHQAYPVGDGDSEMSQDTADDGDEDFEEPDGDDWILEGNRLIRLHQVPRRRLFVPFSSTAPPCRFGRIRGPRLTVMLLQDGTRREHRDDWSVASWNHKKVEMDFLWTGQTEFELEPAGPQQDTDEAQPQHPPQPRDPREEPFGGEATPWLESAMPYDSAVPYEPSELYQPSLTSEEKPAGSEAEPAADGQQQVQHEGTVDLLEATLDYVRQEGSSQWVKINIDSDLGKSWKELEGASAEVPLRKSYVLMSGHEALSTDFEQWFNLSPAAQDPGDDGTRGARLEERRAQKWQAMPRELKLAIKRVHVNLGHASMPTMLRAMRIAKASEVAIKACRLFRCVECPRLQEPRRPRPSKLPITDEFNIMVGIDVFQAEDSQGEQWSFLNILCQGTTFQVVSLLGDTFANPTSAAVLEALNSSWFSWAGYTERGVMSDRAKYFLADVAEDLAAHGCYVEPASRASPWQLGAVERHGAIWKSTFQKIVWSNQVAGRQEILMTTSATNQAKNAMSRKGGFSPAQWVLGRDIRLPASLADDTEVARIGAQALADTPGTKFHRKAQLRFAAREAFARSSNDAVLRRAELRKVRPSRGPFHVGTYVFYYDASAKEPGPNCWRGIARVVGKEGSRTVWVSHRGILLACSPEHLAKADDSEVQQWMAVTDEVELMDVMPPSGGTGFIDLRRAPVPEAQPEAEGEEGPAEQQQQQGEEQLERAPPRAQGDSDLSSSSLSAARMRWESERDASRARRSSEFFGQQERRRKERRLAATSLPAASSTQEPMRPTAAETPVAAADDLDPDLMSEIDWDPEVNDYHTSVRRQLSPMMEDAEGEAIEREAKRQRAIEPGERANFASEGCDAYMAATSPSYLSHKALDRYYKHETAYLTSGVNVSEFMFGVRRNIFQDKYEALASTDGGNTNSGVKKKGRKELKLSEISDEHRQLFVGKGGSDEKEWSAWKMKEACEILSAAESRRVRKEKPELIVPTRWVRTNKNDGLVDKGFLAKSRLVVQGFKDKSLGYYRRDAPTASAVAESICLAVCSYYKFILIAKDIKNAYFSGKSVGREIYLEPPKGGLPGLEPGRLLKAKKAIYGFAEAARLFWLALKEHLESDGWKESRLEPALFYLRLEGKLRGILVTHVDDIEGGVHHSIMDQAFAKSSQALEFATNHVRDFIFRGREIKQHENGHIDVAMRNYALSMRTVKIDQARRKQLKEELTEEEQNTFQSSAGELGWLARQLRCDLAYENGVAQRSKTGTCVADLVLLKQFVGLARRGADFKQRFWSDVDLETGVILHLEDSGHANGTPDHKEEMKYKSVGGYFILVANKEILEERGEARANILAFHSSLTKRVCRSTLAAEASHLAEAVEAGDWIIVLLEEALTGDLDLSSWQAIVEKRRRAYITDARSVYDYLEKDATSTSSDKRMAIEGALLRETVRRPNASTHWVDGAQNIANVLTKHGAEKDTLREFLRSGLMSFEQSPENAALKEKKRLERQQRKANRDADGKKEAQTRARQLEAVRNAEELPCEDEPQPKKEQGHVRSSAVLQAVHGSDMGISSLPLSGVVEPGKDCKVSLRLRLPPEDVIPASMWALSIDDRVFGPLLVLELEQEEDASGTSLLKAKEQKASARIFDAPRRLWSDKALREDAERVGDISEEWATDLAKTGMAQAYRLGSIVVAKSSPKRMASFELLVHLTNTGETFWPEGTSLRLVSGSSLGCEVVPISQQVGPGSSADVSMRLQVPTQEDPEEIMQDSVWALADRERFFGPLLILELNRIATAMPLSRTLSPPGLSSPELPGMVKSDTDWPGDGLLGVQSRLDRLSEQVDACLSEILTLKSTQAAPSSVRGPQTTVVPSTPPLRSSIVSRASVESLSASSSAQEERPRLNRSSIMSQVTVSTSGLSARTTLSGRQQLLPYNEFGNAEVLSRRQLSRRLGQYRRRARAEERFLDDPADAHASAAKQWLVQRSRCDAVWIMLDEPDSSRVAWWIALLLRLFVVASIVIMFLQVGDETSLMDLTTAAVLETVIDSVFFLEFLCRVLSAPSKKTYILDLYNWADILSASGLVLRSSMGFVPAPSPSPEENVVQALLSYVLPVVRLLKLLRYISSFRLLIDAVSNSLESLPVLLYTMGLIVLASASGLYLVEARSNIPTLAHAVWLAIVTMTTVGYGDYAPKSTTGYVIASILTVVSVLFIAMPVGLVGYEFTVCWQNRARVLLLARARKRFAQWGYQGRDVQLLFEYADTDRDGSLNLLEFCELLSEMKLGLPSDSIIELFQLFDDDDNGFVDLAEFVRVIFPDREDDDDSAVTPLGSIRASVVASTSLPAVQEIEESE</sequence>
<evidence type="ECO:0000313" key="19">
    <source>
        <dbReference type="Proteomes" id="UP000186817"/>
    </source>
</evidence>
<evidence type="ECO:0000256" key="3">
    <source>
        <dbReference type="ARBA" id="ARBA00022538"/>
    </source>
</evidence>
<dbReference type="Gene3D" id="1.10.238.10">
    <property type="entry name" value="EF-hand"/>
    <property type="match status" value="1"/>
</dbReference>
<evidence type="ECO:0000256" key="7">
    <source>
        <dbReference type="ARBA" id="ARBA00022882"/>
    </source>
</evidence>
<evidence type="ECO:0000259" key="17">
    <source>
        <dbReference type="PROSITE" id="PS50994"/>
    </source>
</evidence>
<keyword evidence="3" id="KW-0633">Potassium transport</keyword>
<dbReference type="Pfam" id="PF13499">
    <property type="entry name" value="EF-hand_7"/>
    <property type="match status" value="1"/>
</dbReference>
<evidence type="ECO:0000259" key="15">
    <source>
        <dbReference type="PROSITE" id="PS50222"/>
    </source>
</evidence>
<dbReference type="InterPro" id="IPR018247">
    <property type="entry name" value="EF_Hand_1_Ca_BS"/>
</dbReference>
<dbReference type="InterPro" id="IPR011992">
    <property type="entry name" value="EF-hand-dom_pair"/>
</dbReference>
<feature type="region of interest" description="Disordered" evidence="13">
    <location>
        <begin position="1448"/>
        <end position="1473"/>
    </location>
</feature>
<dbReference type="Gene3D" id="1.10.287.70">
    <property type="match status" value="1"/>
</dbReference>
<feature type="compositionally biased region" description="Basic residues" evidence="13">
    <location>
        <begin position="663"/>
        <end position="672"/>
    </location>
</feature>
<dbReference type="InterPro" id="IPR013783">
    <property type="entry name" value="Ig-like_fold"/>
</dbReference>
<comment type="subcellular location">
    <subcellularLocation>
        <location evidence="1">Membrane</location>
        <topology evidence="1">Multi-pass membrane protein</topology>
    </subcellularLocation>
</comment>
<dbReference type="PANTHER" id="PTHR11537">
    <property type="entry name" value="VOLTAGE-GATED POTASSIUM CHANNEL"/>
    <property type="match status" value="1"/>
</dbReference>
<feature type="transmembrane region" description="Helical" evidence="14">
    <location>
        <begin position="3611"/>
        <end position="3633"/>
    </location>
</feature>
<feature type="domain" description="EF-hand" evidence="15">
    <location>
        <begin position="3696"/>
        <end position="3731"/>
    </location>
</feature>
<feature type="domain" description="SAP" evidence="16">
    <location>
        <begin position="807"/>
        <end position="841"/>
    </location>
</feature>
<accession>A0A1Q9EBM2</accession>
<feature type="region of interest" description="Disordered" evidence="13">
    <location>
        <begin position="702"/>
        <end position="729"/>
    </location>
</feature>
<dbReference type="SUPFAM" id="SSF81324">
    <property type="entry name" value="Voltage-gated potassium channels"/>
    <property type="match status" value="1"/>
</dbReference>
<evidence type="ECO:0000256" key="8">
    <source>
        <dbReference type="ARBA" id="ARBA00022958"/>
    </source>
</evidence>
<evidence type="ECO:0000256" key="2">
    <source>
        <dbReference type="ARBA" id="ARBA00022448"/>
    </source>
</evidence>
<dbReference type="InterPro" id="IPR013103">
    <property type="entry name" value="RVT_2"/>
</dbReference>
<evidence type="ECO:0000256" key="9">
    <source>
        <dbReference type="ARBA" id="ARBA00022989"/>
    </source>
</evidence>
<keyword evidence="19" id="KW-1185">Reference proteome</keyword>
<feature type="compositionally biased region" description="Basic and acidic residues" evidence="13">
    <location>
        <begin position="715"/>
        <end position="729"/>
    </location>
</feature>
<feature type="region of interest" description="Disordered" evidence="13">
    <location>
        <begin position="596"/>
        <end position="631"/>
    </location>
</feature>
<dbReference type="GO" id="GO:0015074">
    <property type="term" value="P:DNA integration"/>
    <property type="evidence" value="ECO:0007669"/>
    <property type="project" value="InterPro"/>
</dbReference>
<evidence type="ECO:0000256" key="14">
    <source>
        <dbReference type="SAM" id="Phobius"/>
    </source>
</evidence>
<feature type="region of interest" description="Disordered" evidence="13">
    <location>
        <begin position="647"/>
        <end position="672"/>
    </location>
</feature>
<dbReference type="Gene3D" id="3.30.420.10">
    <property type="entry name" value="Ribonuclease H-like superfamily/Ribonuclease H"/>
    <property type="match status" value="1"/>
</dbReference>
<keyword evidence="2" id="KW-0813">Transport</keyword>
<feature type="region of interest" description="Disordered" evidence="13">
    <location>
        <begin position="866"/>
        <end position="915"/>
    </location>
</feature>
<dbReference type="Pfam" id="PF00520">
    <property type="entry name" value="Ion_trans"/>
    <property type="match status" value="1"/>
</dbReference>
<evidence type="ECO:0000256" key="12">
    <source>
        <dbReference type="ARBA" id="ARBA00023303"/>
    </source>
</evidence>
<dbReference type="GO" id="GO:0001508">
    <property type="term" value="P:action potential"/>
    <property type="evidence" value="ECO:0007669"/>
    <property type="project" value="TreeGrafter"/>
</dbReference>
<feature type="transmembrane region" description="Helical" evidence="14">
    <location>
        <begin position="3580"/>
        <end position="3599"/>
    </location>
</feature>
<feature type="compositionally biased region" description="Basic and acidic residues" evidence="13">
    <location>
        <begin position="2172"/>
        <end position="2187"/>
    </location>
</feature>
<evidence type="ECO:0000256" key="10">
    <source>
        <dbReference type="ARBA" id="ARBA00023065"/>
    </source>
</evidence>
<dbReference type="GO" id="GO:0005737">
    <property type="term" value="C:cytoplasm"/>
    <property type="evidence" value="ECO:0007669"/>
    <property type="project" value="UniProtKB-ARBA"/>
</dbReference>
<feature type="transmembrane region" description="Helical" evidence="14">
    <location>
        <begin position="3416"/>
        <end position="3437"/>
    </location>
</feature>
<dbReference type="PANTHER" id="PTHR11537:SF254">
    <property type="entry name" value="POTASSIUM VOLTAGE-GATED CHANNEL PROTEIN SHAB"/>
    <property type="match status" value="1"/>
</dbReference>
<gene>
    <name evidence="18" type="primary">KCNF1</name>
    <name evidence="18" type="ORF">AK812_SmicGene12022</name>
</gene>
<feature type="compositionally biased region" description="Low complexity" evidence="13">
    <location>
        <begin position="2159"/>
        <end position="2170"/>
    </location>
</feature>
<evidence type="ECO:0000259" key="16">
    <source>
        <dbReference type="PROSITE" id="PS50800"/>
    </source>
</evidence>
<feature type="compositionally biased region" description="Basic and acidic residues" evidence="13">
    <location>
        <begin position="596"/>
        <end position="612"/>
    </location>
</feature>
<feature type="compositionally biased region" description="Acidic residues" evidence="13">
    <location>
        <begin position="174"/>
        <end position="184"/>
    </location>
</feature>
<feature type="region of interest" description="Disordered" evidence="13">
    <location>
        <begin position="149"/>
        <end position="197"/>
    </location>
</feature>
<feature type="region of interest" description="Disordered" evidence="13">
    <location>
        <begin position="1558"/>
        <end position="1635"/>
    </location>
</feature>
<dbReference type="Pfam" id="PF07727">
    <property type="entry name" value="RVT_2"/>
    <property type="match status" value="1"/>
</dbReference>
<dbReference type="PROSITE" id="PS50800">
    <property type="entry name" value="SAP"/>
    <property type="match status" value="1"/>
</dbReference>
<keyword evidence="12" id="KW-0407">Ion channel</keyword>
<evidence type="ECO:0000313" key="18">
    <source>
        <dbReference type="EMBL" id="OLQ04808.1"/>
    </source>
</evidence>
<dbReference type="SUPFAM" id="SSF53098">
    <property type="entry name" value="Ribonuclease H-like"/>
    <property type="match status" value="1"/>
</dbReference>
<dbReference type="SUPFAM" id="SSF47473">
    <property type="entry name" value="EF-hand"/>
    <property type="match status" value="1"/>
</dbReference>
<keyword evidence="11 14" id="KW-0472">Membrane</keyword>
<keyword evidence="9 14" id="KW-1133">Transmembrane helix</keyword>
<feature type="transmembrane region" description="Helical" evidence="14">
    <location>
        <begin position="3555"/>
        <end position="3574"/>
    </location>
</feature>
<feature type="region of interest" description="Disordered" evidence="13">
    <location>
        <begin position="1"/>
        <end position="99"/>
    </location>
</feature>
<feature type="domain" description="EF-hand" evidence="15">
    <location>
        <begin position="3660"/>
        <end position="3695"/>
    </location>
</feature>
<keyword evidence="10" id="KW-0406">Ion transport</keyword>
<evidence type="ECO:0000256" key="1">
    <source>
        <dbReference type="ARBA" id="ARBA00004141"/>
    </source>
</evidence>
<dbReference type="PROSITE" id="PS50222">
    <property type="entry name" value="EF_HAND_2"/>
    <property type="match status" value="2"/>
</dbReference>
<dbReference type="InterPro" id="IPR012337">
    <property type="entry name" value="RNaseH-like_sf"/>
</dbReference>
<feature type="region of interest" description="Disordered" evidence="13">
    <location>
        <begin position="503"/>
        <end position="534"/>
    </location>
</feature>
<feature type="region of interest" description="Disordered" evidence="13">
    <location>
        <begin position="3271"/>
        <end position="3323"/>
    </location>
</feature>
<feature type="compositionally biased region" description="Low complexity" evidence="13">
    <location>
        <begin position="2203"/>
        <end position="2213"/>
    </location>
</feature>
<dbReference type="Proteomes" id="UP000186817">
    <property type="component" value="Unassembled WGS sequence"/>
</dbReference>
<evidence type="ECO:0000256" key="11">
    <source>
        <dbReference type="ARBA" id="ARBA00023136"/>
    </source>
</evidence>
<name>A0A1Q9EBM2_SYMMI</name>
<dbReference type="EMBL" id="LSRX01000200">
    <property type="protein sequence ID" value="OLQ04808.1"/>
    <property type="molecule type" value="Genomic_DNA"/>
</dbReference>
<protein>
    <submittedName>
        <fullName evidence="18">Potassium voltage-gated channel subfamily F member 1</fullName>
    </submittedName>
</protein>
<organism evidence="18 19">
    <name type="scientific">Symbiodinium microadriaticum</name>
    <name type="common">Dinoflagellate</name>
    <name type="synonym">Zooxanthella microadriatica</name>
    <dbReference type="NCBI Taxonomy" id="2951"/>
    <lineage>
        <taxon>Eukaryota</taxon>
        <taxon>Sar</taxon>
        <taxon>Alveolata</taxon>
        <taxon>Dinophyceae</taxon>
        <taxon>Suessiales</taxon>
        <taxon>Symbiodiniaceae</taxon>
        <taxon>Symbiodinium</taxon>
    </lineage>
</organism>
<dbReference type="OrthoDB" id="432073at2759"/>
<feature type="compositionally biased region" description="Low complexity" evidence="13">
    <location>
        <begin position="866"/>
        <end position="896"/>
    </location>
</feature>
<evidence type="ECO:0000256" key="4">
    <source>
        <dbReference type="ARBA" id="ARBA00022692"/>
    </source>
</evidence>
<feature type="domain" description="Integrase catalytic" evidence="17">
    <location>
        <begin position="1791"/>
        <end position="1965"/>
    </location>
</feature>
<dbReference type="SMART" id="SM00054">
    <property type="entry name" value="EFh"/>
    <property type="match status" value="2"/>
</dbReference>
<feature type="compositionally biased region" description="Basic residues" evidence="13">
    <location>
        <begin position="519"/>
        <end position="529"/>
    </location>
</feature>
<dbReference type="PRINTS" id="PR00169">
    <property type="entry name" value="KCHANNEL"/>
</dbReference>
<dbReference type="GO" id="GO:0008076">
    <property type="term" value="C:voltage-gated potassium channel complex"/>
    <property type="evidence" value="ECO:0007669"/>
    <property type="project" value="InterPro"/>
</dbReference>
<dbReference type="InterPro" id="IPR002048">
    <property type="entry name" value="EF_hand_dom"/>
</dbReference>
<dbReference type="InterPro" id="IPR032350">
    <property type="entry name" value="Nbr1_FW"/>
</dbReference>
<dbReference type="PROSITE" id="PS00018">
    <property type="entry name" value="EF_HAND_1"/>
    <property type="match status" value="2"/>
</dbReference>
<dbReference type="InterPro" id="IPR036397">
    <property type="entry name" value="RNaseH_sf"/>
</dbReference>
<proteinExistence type="predicted"/>
<dbReference type="GO" id="GO:0005509">
    <property type="term" value="F:calcium ion binding"/>
    <property type="evidence" value="ECO:0007669"/>
    <property type="project" value="InterPro"/>
</dbReference>
<dbReference type="InterPro" id="IPR005821">
    <property type="entry name" value="Ion_trans_dom"/>
</dbReference>
<keyword evidence="5" id="KW-0631">Potassium channel</keyword>
<feature type="region of interest" description="Disordered" evidence="13">
    <location>
        <begin position="2912"/>
        <end position="2973"/>
    </location>
</feature>
<dbReference type="InterPro" id="IPR003034">
    <property type="entry name" value="SAP_dom"/>
</dbReference>
<comment type="caution">
    <text evidence="18">The sequence shown here is derived from an EMBL/GenBank/DDBJ whole genome shotgun (WGS) entry which is preliminary data.</text>
</comment>
<feature type="compositionally biased region" description="Low complexity" evidence="13">
    <location>
        <begin position="3297"/>
        <end position="3310"/>
    </location>
</feature>
<dbReference type="InterPro" id="IPR001584">
    <property type="entry name" value="Integrase_cat-core"/>
</dbReference>
<evidence type="ECO:0000256" key="5">
    <source>
        <dbReference type="ARBA" id="ARBA00022826"/>
    </source>
</evidence>
<keyword evidence="7" id="KW-0851">Voltage-gated channel</keyword>
<dbReference type="GO" id="GO:0003676">
    <property type="term" value="F:nucleic acid binding"/>
    <property type="evidence" value="ECO:0007669"/>
    <property type="project" value="InterPro"/>
</dbReference>
<dbReference type="Gene3D" id="2.60.40.10">
    <property type="entry name" value="Immunoglobulins"/>
    <property type="match status" value="1"/>
</dbReference>
<evidence type="ECO:0000256" key="6">
    <source>
        <dbReference type="ARBA" id="ARBA00022837"/>
    </source>
</evidence>
<keyword evidence="4 14" id="KW-0812">Transmembrane</keyword>
<dbReference type="Pfam" id="PF16158">
    <property type="entry name" value="N_BRCA1_IG"/>
    <property type="match status" value="1"/>
</dbReference>
<keyword evidence="6" id="KW-0106">Calcium</keyword>
<feature type="region of interest" description="Disordered" evidence="13">
    <location>
        <begin position="2126"/>
        <end position="2232"/>
    </location>
</feature>
<feature type="compositionally biased region" description="Basic and acidic residues" evidence="13">
    <location>
        <begin position="619"/>
        <end position="631"/>
    </location>
</feature>
<reference evidence="18 19" key="1">
    <citation type="submission" date="2016-02" db="EMBL/GenBank/DDBJ databases">
        <title>Genome analysis of coral dinoflagellate symbionts highlights evolutionary adaptations to a symbiotic lifestyle.</title>
        <authorList>
            <person name="Aranda M."/>
            <person name="Li Y."/>
            <person name="Liew Y.J."/>
            <person name="Baumgarten S."/>
            <person name="Simakov O."/>
            <person name="Wilson M."/>
            <person name="Piel J."/>
            <person name="Ashoor H."/>
            <person name="Bougouffa S."/>
            <person name="Bajic V.B."/>
            <person name="Ryu T."/>
            <person name="Ravasi T."/>
            <person name="Bayer T."/>
            <person name="Micklem G."/>
            <person name="Kim H."/>
            <person name="Bhak J."/>
            <person name="Lajeunesse T.C."/>
            <person name="Voolstra C.R."/>
        </authorList>
    </citation>
    <scope>NUCLEOTIDE SEQUENCE [LARGE SCALE GENOMIC DNA]</scope>
    <source>
        <strain evidence="18 19">CCMP2467</strain>
    </source>
</reference>
<evidence type="ECO:0000256" key="13">
    <source>
        <dbReference type="SAM" id="MobiDB-lite"/>
    </source>
</evidence>
<dbReference type="InterPro" id="IPR028325">
    <property type="entry name" value="VG_K_chnl"/>
</dbReference>
<dbReference type="GO" id="GO:0005249">
    <property type="term" value="F:voltage-gated potassium channel activity"/>
    <property type="evidence" value="ECO:0007669"/>
    <property type="project" value="InterPro"/>
</dbReference>
<dbReference type="InterPro" id="IPR027359">
    <property type="entry name" value="Volt_channel_dom_sf"/>
</dbReference>
<feature type="compositionally biased region" description="Acidic residues" evidence="13">
    <location>
        <begin position="1453"/>
        <end position="1473"/>
    </location>
</feature>
<dbReference type="Gene3D" id="3.30.65.10">
    <property type="entry name" value="Bacterial Topoisomerase I, domain 1"/>
    <property type="match status" value="1"/>
</dbReference>
<dbReference type="Gene3D" id="1.20.120.350">
    <property type="entry name" value="Voltage-gated potassium channels. Chain C"/>
    <property type="match status" value="1"/>
</dbReference>
<feature type="compositionally biased region" description="Low complexity" evidence="13">
    <location>
        <begin position="74"/>
        <end position="87"/>
    </location>
</feature>